<dbReference type="Proteomes" id="UP001146793">
    <property type="component" value="Unassembled WGS sequence"/>
</dbReference>
<organism evidence="2 4">
    <name type="scientific">Anaeramoeba flamelloides</name>
    <dbReference type="NCBI Taxonomy" id="1746091"/>
    <lineage>
        <taxon>Eukaryota</taxon>
        <taxon>Metamonada</taxon>
        <taxon>Anaeramoebidae</taxon>
        <taxon>Anaeramoeba</taxon>
    </lineage>
</organism>
<evidence type="ECO:0000313" key="4">
    <source>
        <dbReference type="Proteomes" id="UP001146793"/>
    </source>
</evidence>
<dbReference type="GO" id="GO:0006886">
    <property type="term" value="P:intracellular protein transport"/>
    <property type="evidence" value="ECO:0007669"/>
    <property type="project" value="InterPro"/>
</dbReference>
<evidence type="ECO:0000313" key="2">
    <source>
        <dbReference type="EMBL" id="KAJ3427902.1"/>
    </source>
</evidence>
<accession>A0AAV7YDP5</accession>
<dbReference type="Pfam" id="PF03643">
    <property type="entry name" value="Vps26"/>
    <property type="match status" value="1"/>
</dbReference>
<sequence>MSSFFSSKGICTIGIELTNVQDRPIKVIKRNKKKKNLYVFSSKDTIDGVVEIRATKKRKKLEHIGIELKLCGVLESSLDSSANIDLVSSVKKLATAGTLSDRKWQFSFPEFNMPQESYEGINTSIRYYVKVTIKRNYAVNIKQEKEFCVMNLDTKIPKSVPIKMEVGIEDFLHIDFTFPKSAYHLNDVILGRINYYLAKINLKHMQIAIIKREIFRASEETFTEKQTMCTFEVMDGAPVKGESIPVRFFLENLNITPTYRKIAKRFSVRYYLTLFLIDEREKRYFKQNEIIFYRKSIPKIDEK</sequence>
<gene>
    <name evidence="2" type="ORF">M0812_25532</name>
    <name evidence="3" type="ORF">M0813_28119</name>
</gene>
<dbReference type="EMBL" id="JANTQA010000060">
    <property type="protein sequence ID" value="KAJ3427902.1"/>
    <property type="molecule type" value="Genomic_DNA"/>
</dbReference>
<dbReference type="PANTHER" id="PTHR12233">
    <property type="entry name" value="VACUOLAR PROTEIN SORTING 26 RELATED"/>
    <property type="match status" value="1"/>
</dbReference>
<name>A0AAV7YDP5_9EUKA</name>
<dbReference type="InterPro" id="IPR028934">
    <property type="entry name" value="Vps26-related"/>
</dbReference>
<reference evidence="3" key="1">
    <citation type="submission" date="2022-08" db="EMBL/GenBank/DDBJ databases">
        <title>Novel sulfate-reducing endosymbionts in the free-living metamonad Anaeramoeba.</title>
        <authorList>
            <person name="Jerlstrom-Hultqvist J."/>
            <person name="Cepicka I."/>
            <person name="Gallot-Lavallee L."/>
            <person name="Salas-Leiva D."/>
            <person name="Curtis B.A."/>
            <person name="Zahonova K."/>
            <person name="Pipaliya S."/>
            <person name="Dacks J."/>
            <person name="Roger A.J."/>
        </authorList>
    </citation>
    <scope>NUCLEOTIDE SEQUENCE</scope>
    <source>
        <strain evidence="3">Schooner1</strain>
    </source>
</reference>
<proteinExistence type="inferred from homology"/>
<keyword evidence="5" id="KW-1185">Reference proteome</keyword>
<comment type="similarity">
    <text evidence="1">Belongs to the VPS26 family.</text>
</comment>
<dbReference type="InterPro" id="IPR014752">
    <property type="entry name" value="Arrestin-like_C"/>
</dbReference>
<dbReference type="SUPFAM" id="SSF81296">
    <property type="entry name" value="E set domains"/>
    <property type="match status" value="1"/>
</dbReference>
<dbReference type="AlphaFoldDB" id="A0AAV7YDP5"/>
<evidence type="ECO:0000313" key="3">
    <source>
        <dbReference type="EMBL" id="KAJ6236197.1"/>
    </source>
</evidence>
<comment type="caution">
    <text evidence="2">The sequence shown here is derived from an EMBL/GenBank/DDBJ whole genome shotgun (WGS) entry which is preliminary data.</text>
</comment>
<reference evidence="2" key="2">
    <citation type="submission" date="2022-08" db="EMBL/GenBank/DDBJ databases">
        <title>Novel sulphate-reducing endosymbionts in the free-living metamonad Anaeramoeba.</title>
        <authorList>
            <person name="Jerlstrom-Hultqvist J."/>
            <person name="Cepicka I."/>
            <person name="Gallot-Lavallee L."/>
            <person name="Salas-Leiva D."/>
            <person name="Curtis B.A."/>
            <person name="Zahonova K."/>
            <person name="Pipaliya S."/>
            <person name="Dacks J."/>
            <person name="Roger A.J."/>
        </authorList>
    </citation>
    <scope>NUCLEOTIDE SEQUENCE</scope>
    <source>
        <strain evidence="2">Busselton2</strain>
    </source>
</reference>
<dbReference type="Gene3D" id="2.60.40.640">
    <property type="match status" value="2"/>
</dbReference>
<protein>
    <submittedName>
        <fullName evidence="2">Vacuolar protein sorting-associated protein</fullName>
    </submittedName>
</protein>
<evidence type="ECO:0000256" key="1">
    <source>
        <dbReference type="ARBA" id="ARBA00009100"/>
    </source>
</evidence>
<dbReference type="Proteomes" id="UP001150062">
    <property type="component" value="Unassembled WGS sequence"/>
</dbReference>
<evidence type="ECO:0000313" key="5">
    <source>
        <dbReference type="Proteomes" id="UP001150062"/>
    </source>
</evidence>
<dbReference type="InterPro" id="IPR014756">
    <property type="entry name" value="Ig_E-set"/>
</dbReference>
<dbReference type="EMBL" id="JAOAOG010000246">
    <property type="protein sequence ID" value="KAJ6236197.1"/>
    <property type="molecule type" value="Genomic_DNA"/>
</dbReference>